<gene>
    <name evidence="2" type="ORF">FEM41_05755</name>
</gene>
<organism evidence="2 3">
    <name type="scientific">Jejubacter calystegiae</name>
    <dbReference type="NCBI Taxonomy" id="2579935"/>
    <lineage>
        <taxon>Bacteria</taxon>
        <taxon>Pseudomonadati</taxon>
        <taxon>Pseudomonadota</taxon>
        <taxon>Gammaproteobacteria</taxon>
        <taxon>Enterobacterales</taxon>
        <taxon>Enterobacteriaceae</taxon>
        <taxon>Jejubacter</taxon>
    </lineage>
</organism>
<dbReference type="NCBIfam" id="NF008628">
    <property type="entry name" value="PRK11616.1"/>
    <property type="match status" value="1"/>
</dbReference>
<sequence>MKRSFQKLLLSSAVTAMCGCSSVMSHTGGGELGYYPGTRASYKMLKDDETSWGMKPLVALDMPFTAVMDTVLIPWDAFRTDKSIKSRVEESESKNLATNSAIPPAS</sequence>
<dbReference type="RefSeq" id="WP_138095081.1">
    <property type="nucleotide sequence ID" value="NZ_CP040428.1"/>
</dbReference>
<reference evidence="2 3" key="1">
    <citation type="submission" date="2019-05" db="EMBL/GenBank/DDBJ databases">
        <title>Complete genome sequence of Izhakiella calystegiae KSNA2, an endophyte isolated from beach morning glory (Calystegia soldanella).</title>
        <authorList>
            <person name="Jiang L."/>
            <person name="Jeong J.C."/>
            <person name="Kim C.Y."/>
            <person name="Kim D.H."/>
            <person name="Kim S.W."/>
            <person name="Lee j."/>
        </authorList>
    </citation>
    <scope>NUCLEOTIDE SEQUENCE [LARGE SCALE GENOMIC DNA]</scope>
    <source>
        <strain evidence="2 3">KSNA2</strain>
    </source>
</reference>
<dbReference type="PROSITE" id="PS51257">
    <property type="entry name" value="PROKAR_LIPOPROTEIN"/>
    <property type="match status" value="1"/>
</dbReference>
<keyword evidence="1" id="KW-0732">Signal</keyword>
<evidence type="ECO:0000313" key="3">
    <source>
        <dbReference type="Proteomes" id="UP000302163"/>
    </source>
</evidence>
<accession>A0A4P8YHY8</accession>
<dbReference type="InterPro" id="IPR010780">
    <property type="entry name" value="DUF1375"/>
</dbReference>
<feature type="signal peptide" evidence="1">
    <location>
        <begin position="1"/>
        <end position="25"/>
    </location>
</feature>
<dbReference type="Proteomes" id="UP000302163">
    <property type="component" value="Chromosome"/>
</dbReference>
<protein>
    <submittedName>
        <fullName evidence="2">YceK/YidQ family lipoprotein</fullName>
    </submittedName>
</protein>
<name>A0A4P8YHY8_9ENTR</name>
<proteinExistence type="predicted"/>
<keyword evidence="2" id="KW-0449">Lipoprotein</keyword>
<dbReference type="OrthoDB" id="6504878at2"/>
<dbReference type="Pfam" id="PF07119">
    <property type="entry name" value="DUF1375"/>
    <property type="match status" value="1"/>
</dbReference>
<feature type="chain" id="PRO_5020950249" evidence="1">
    <location>
        <begin position="26"/>
        <end position="106"/>
    </location>
</feature>
<evidence type="ECO:0000313" key="2">
    <source>
        <dbReference type="EMBL" id="QCT19194.1"/>
    </source>
</evidence>
<keyword evidence="3" id="KW-1185">Reference proteome</keyword>
<dbReference type="KEGG" id="izh:FEM41_05755"/>
<dbReference type="AlphaFoldDB" id="A0A4P8YHY8"/>
<evidence type="ECO:0000256" key="1">
    <source>
        <dbReference type="SAM" id="SignalP"/>
    </source>
</evidence>
<dbReference type="EMBL" id="CP040428">
    <property type="protein sequence ID" value="QCT19194.1"/>
    <property type="molecule type" value="Genomic_DNA"/>
</dbReference>